<dbReference type="AlphaFoldDB" id="A0A9P7XMG4"/>
<evidence type="ECO:0000313" key="3">
    <source>
        <dbReference type="Proteomes" id="UP000707451"/>
    </source>
</evidence>
<feature type="chain" id="PRO_5040499979" evidence="1">
    <location>
        <begin position="19"/>
        <end position="138"/>
    </location>
</feature>
<keyword evidence="3" id="KW-1185">Reference proteome</keyword>
<evidence type="ECO:0000313" key="2">
    <source>
        <dbReference type="EMBL" id="KAG9063602.1"/>
    </source>
</evidence>
<reference evidence="2" key="1">
    <citation type="submission" date="2021-06" db="EMBL/GenBank/DDBJ databases">
        <title>Genome Sequence of Mortierella hyaline Strain SCG-10, a Cold-Adapted, Nitrate-Reducing Fungus Isolated from Soil in Minnesota, USA.</title>
        <authorList>
            <person name="Aldossari N."/>
        </authorList>
    </citation>
    <scope>NUCLEOTIDE SEQUENCE</scope>
    <source>
        <strain evidence="2">SCG-10</strain>
    </source>
</reference>
<dbReference type="Proteomes" id="UP000707451">
    <property type="component" value="Unassembled WGS sequence"/>
</dbReference>
<keyword evidence="1" id="KW-0732">Signal</keyword>
<sequence>MHLIKLTILASLATVAFSHCVLNVNDCPAGTHAENEPEICRDMGYPPQYHLLCVGGDPAPLARVASRVGCVRSPDQCPSGTHAENEPEICRDMGYPPQYHLLCVYGVKARLGSLDRWLPRGSSRQSSLRESIVDFRKT</sequence>
<evidence type="ECO:0000256" key="1">
    <source>
        <dbReference type="SAM" id="SignalP"/>
    </source>
</evidence>
<feature type="signal peptide" evidence="1">
    <location>
        <begin position="1"/>
        <end position="18"/>
    </location>
</feature>
<name>A0A9P7XMG4_9FUNG</name>
<accession>A0A9P7XMG4</accession>
<proteinExistence type="predicted"/>
<organism evidence="2 3">
    <name type="scientific">Linnemannia hyalina</name>
    <dbReference type="NCBI Taxonomy" id="64524"/>
    <lineage>
        <taxon>Eukaryota</taxon>
        <taxon>Fungi</taxon>
        <taxon>Fungi incertae sedis</taxon>
        <taxon>Mucoromycota</taxon>
        <taxon>Mortierellomycotina</taxon>
        <taxon>Mortierellomycetes</taxon>
        <taxon>Mortierellales</taxon>
        <taxon>Mortierellaceae</taxon>
        <taxon>Linnemannia</taxon>
    </lineage>
</organism>
<protein>
    <submittedName>
        <fullName evidence="2">Uncharacterized protein</fullName>
    </submittedName>
</protein>
<comment type="caution">
    <text evidence="2">The sequence shown here is derived from an EMBL/GenBank/DDBJ whole genome shotgun (WGS) entry which is preliminary data.</text>
</comment>
<gene>
    <name evidence="2" type="ORF">KI688_004487</name>
</gene>
<dbReference type="EMBL" id="JAHRHY010000016">
    <property type="protein sequence ID" value="KAG9063602.1"/>
    <property type="molecule type" value="Genomic_DNA"/>
</dbReference>
<dbReference type="OrthoDB" id="2438823at2759"/>